<keyword evidence="3" id="KW-1185">Reference proteome</keyword>
<proteinExistence type="predicted"/>
<protein>
    <submittedName>
        <fullName evidence="2">Uncharacterized protein</fullName>
    </submittedName>
</protein>
<comment type="caution">
    <text evidence="2">The sequence shown here is derived from an EMBL/GenBank/DDBJ whole genome shotgun (WGS) entry which is preliminary data.</text>
</comment>
<accession>A0A9P4V550</accession>
<sequence>MLLRSRLFPHPPIFDNCEFSSHLSQIDDRLAYRIGCPLLPALPVQTKPSDCQALKHIPRKTIDRILARIGPCEFELVHRFHRGQEPSDDNVTFLVLASYRRGYESRWKDAVHRLRAVMPRNSKITVEIVDKQVTRHLPPPKEIRSNQSDILEISQRLLPTITSIISQHQWITVDILNWYLPPYSSYHPTVVISARDTLDDLWWSTTLPKIRRIIKETGSSLEVVLLFLDCLDISATPLTGYQPADTFLKEHFYDKEFAPGTSCGLMGSNTSGTLGGFVVVEKGGEQIQLGLTNCHVLLRDAKLHLKDTMGLCSKLEERKAVSPSDVDHEVLTRELQGSIDEESEMIKQLEEAYGEEELSQSVKDRMERHRRSLKTKQNELTTAKSHDRFLGTIFATSGFTTWPPTDHSDTSSPISWALDWCLIRLGDKTRGRITAIDSTIHPGNGLPQLRRGESTIVQDNICGFFDDKPVMVHTVVSTSKNNVFFIQKGDSGSIVLLNKKAKGPESIPPGTMLGIVFASNRLVSYMIPMEIVVKSIESVTGGKVVQPQEWTSPT</sequence>
<organism evidence="2 3">
    <name type="scientific">Polyplosphaeria fusca</name>
    <dbReference type="NCBI Taxonomy" id="682080"/>
    <lineage>
        <taxon>Eukaryota</taxon>
        <taxon>Fungi</taxon>
        <taxon>Dikarya</taxon>
        <taxon>Ascomycota</taxon>
        <taxon>Pezizomycotina</taxon>
        <taxon>Dothideomycetes</taxon>
        <taxon>Pleosporomycetidae</taxon>
        <taxon>Pleosporales</taxon>
        <taxon>Tetraplosphaeriaceae</taxon>
        <taxon>Polyplosphaeria</taxon>
    </lineage>
</organism>
<dbReference type="EMBL" id="ML996120">
    <property type="protein sequence ID" value="KAF2736918.1"/>
    <property type="molecule type" value="Genomic_DNA"/>
</dbReference>
<gene>
    <name evidence="2" type="ORF">EJ04DRAFT_550919</name>
</gene>
<dbReference type="Proteomes" id="UP000799444">
    <property type="component" value="Unassembled WGS sequence"/>
</dbReference>
<feature type="coiled-coil region" evidence="1">
    <location>
        <begin position="332"/>
        <end position="379"/>
    </location>
</feature>
<evidence type="ECO:0000313" key="2">
    <source>
        <dbReference type="EMBL" id="KAF2736918.1"/>
    </source>
</evidence>
<keyword evidence="1" id="KW-0175">Coiled coil</keyword>
<name>A0A9P4V550_9PLEO</name>
<evidence type="ECO:0000313" key="3">
    <source>
        <dbReference type="Proteomes" id="UP000799444"/>
    </source>
</evidence>
<evidence type="ECO:0000256" key="1">
    <source>
        <dbReference type="SAM" id="Coils"/>
    </source>
</evidence>
<dbReference type="OrthoDB" id="3796887at2759"/>
<reference evidence="2" key="1">
    <citation type="journal article" date="2020" name="Stud. Mycol.">
        <title>101 Dothideomycetes genomes: a test case for predicting lifestyles and emergence of pathogens.</title>
        <authorList>
            <person name="Haridas S."/>
            <person name="Albert R."/>
            <person name="Binder M."/>
            <person name="Bloem J."/>
            <person name="Labutti K."/>
            <person name="Salamov A."/>
            <person name="Andreopoulos B."/>
            <person name="Baker S."/>
            <person name="Barry K."/>
            <person name="Bills G."/>
            <person name="Bluhm B."/>
            <person name="Cannon C."/>
            <person name="Castanera R."/>
            <person name="Culley D."/>
            <person name="Daum C."/>
            <person name="Ezra D."/>
            <person name="Gonzalez J."/>
            <person name="Henrissat B."/>
            <person name="Kuo A."/>
            <person name="Liang C."/>
            <person name="Lipzen A."/>
            <person name="Lutzoni F."/>
            <person name="Magnuson J."/>
            <person name="Mondo S."/>
            <person name="Nolan M."/>
            <person name="Ohm R."/>
            <person name="Pangilinan J."/>
            <person name="Park H.-J."/>
            <person name="Ramirez L."/>
            <person name="Alfaro M."/>
            <person name="Sun H."/>
            <person name="Tritt A."/>
            <person name="Yoshinaga Y."/>
            <person name="Zwiers L.-H."/>
            <person name="Turgeon B."/>
            <person name="Goodwin S."/>
            <person name="Spatafora J."/>
            <person name="Crous P."/>
            <person name="Grigoriev I."/>
        </authorList>
    </citation>
    <scope>NUCLEOTIDE SEQUENCE</scope>
    <source>
        <strain evidence="2">CBS 125425</strain>
    </source>
</reference>
<dbReference type="AlphaFoldDB" id="A0A9P4V550"/>